<dbReference type="RefSeq" id="WP_343784472.1">
    <property type="nucleotide sequence ID" value="NZ_BAAAFH010000003.1"/>
</dbReference>
<dbReference type="SUPFAM" id="SSF50998">
    <property type="entry name" value="Quinoprotein alcohol dehydrogenase-like"/>
    <property type="match status" value="1"/>
</dbReference>
<dbReference type="InterPro" id="IPR011047">
    <property type="entry name" value="Quinoprotein_ADH-like_sf"/>
</dbReference>
<keyword evidence="2" id="KW-1185">Reference proteome</keyword>
<name>A0ABN1MM24_9FLAO</name>
<comment type="caution">
    <text evidence="1">The sequence shown here is derived from an EMBL/GenBank/DDBJ whole genome shotgun (WGS) entry which is preliminary data.</text>
</comment>
<dbReference type="Proteomes" id="UP001501126">
    <property type="component" value="Unassembled WGS sequence"/>
</dbReference>
<accession>A0ABN1MM24</accession>
<dbReference type="EMBL" id="BAAAFH010000003">
    <property type="protein sequence ID" value="GAA0873934.1"/>
    <property type="molecule type" value="Genomic_DNA"/>
</dbReference>
<protein>
    <recommendedName>
        <fullName evidence="3">WD40 repeat domain-containing protein</fullName>
    </recommendedName>
</protein>
<sequence length="349" mass="40563">MSFFKRFKSNFLDIVEKEFPEDYVDDGQEYHIIPEPYDFTYSSVKGDFRLARLSSGFCASWKEFMISRDWDGNVLYTIEGYGRSVAVSPDKTKIVASNDHKNIAIFDAKTGERITEAVTTAYISDLVWTKNDFIIGTNSDEIFVMNTALDRVKTIKQLDGNDFDYISGICLHRENENYIAVLEANGKRVSILNFQTEEVVKTKELRSSGELFYSEENQKYWIPFEHKNFILTLDEDLEEIKRLYYEGKSGVKHSGQDEDDYSCTAWTTLPVLSPNGRRFLVNDRSGLLHLISAHMDDECYRIFNRNLIDYAYAMIWQDDDHFVALLDNYKVVKVNIRGLEPIFTKRDQP</sequence>
<gene>
    <name evidence="1" type="ORF">GCM10009118_03420</name>
</gene>
<evidence type="ECO:0000313" key="2">
    <source>
        <dbReference type="Proteomes" id="UP001501126"/>
    </source>
</evidence>
<reference evidence="1 2" key="1">
    <citation type="journal article" date="2019" name="Int. J. Syst. Evol. Microbiol.">
        <title>The Global Catalogue of Microorganisms (GCM) 10K type strain sequencing project: providing services to taxonomists for standard genome sequencing and annotation.</title>
        <authorList>
            <consortium name="The Broad Institute Genomics Platform"/>
            <consortium name="The Broad Institute Genome Sequencing Center for Infectious Disease"/>
            <person name="Wu L."/>
            <person name="Ma J."/>
        </authorList>
    </citation>
    <scope>NUCLEOTIDE SEQUENCE [LARGE SCALE GENOMIC DNA]</scope>
    <source>
        <strain evidence="1 2">JCM 16083</strain>
    </source>
</reference>
<proteinExistence type="predicted"/>
<organism evidence="1 2">
    <name type="scientific">Wandonia haliotis</name>
    <dbReference type="NCBI Taxonomy" id="574963"/>
    <lineage>
        <taxon>Bacteria</taxon>
        <taxon>Pseudomonadati</taxon>
        <taxon>Bacteroidota</taxon>
        <taxon>Flavobacteriia</taxon>
        <taxon>Flavobacteriales</taxon>
        <taxon>Crocinitomicaceae</taxon>
        <taxon>Wandonia</taxon>
    </lineage>
</organism>
<evidence type="ECO:0008006" key="3">
    <source>
        <dbReference type="Google" id="ProtNLM"/>
    </source>
</evidence>
<dbReference type="InterPro" id="IPR015943">
    <property type="entry name" value="WD40/YVTN_repeat-like_dom_sf"/>
</dbReference>
<evidence type="ECO:0000313" key="1">
    <source>
        <dbReference type="EMBL" id="GAA0873934.1"/>
    </source>
</evidence>
<dbReference type="Gene3D" id="2.130.10.10">
    <property type="entry name" value="YVTN repeat-like/Quinoprotein amine dehydrogenase"/>
    <property type="match status" value="1"/>
</dbReference>